<accession>A0A133UHS6</accession>
<dbReference type="PANTHER" id="PTHR42951">
    <property type="entry name" value="METALLO-BETA-LACTAMASE DOMAIN-CONTAINING"/>
    <property type="match status" value="1"/>
</dbReference>
<dbReference type="InterPro" id="IPR001279">
    <property type="entry name" value="Metallo-B-lactamas"/>
</dbReference>
<comment type="caution">
    <text evidence="2">The sequence shown here is derived from an EMBL/GenBank/DDBJ whole genome shotgun (WGS) entry which is preliminary data.</text>
</comment>
<evidence type="ECO:0000313" key="3">
    <source>
        <dbReference type="Proteomes" id="UP000070284"/>
    </source>
</evidence>
<dbReference type="SUPFAM" id="SSF56281">
    <property type="entry name" value="Metallo-hydrolase/oxidoreductase"/>
    <property type="match status" value="1"/>
</dbReference>
<reference evidence="2 3" key="1">
    <citation type="journal article" date="2016" name="Sci. Rep.">
        <title>Metabolic traits of an uncultured archaeal lineage -MSBL1- from brine pools of the Red Sea.</title>
        <authorList>
            <person name="Mwirichia R."/>
            <person name="Alam I."/>
            <person name="Rashid M."/>
            <person name="Vinu M."/>
            <person name="Ba-Alawi W."/>
            <person name="Anthony Kamau A."/>
            <person name="Kamanda Ngugi D."/>
            <person name="Goker M."/>
            <person name="Klenk H.P."/>
            <person name="Bajic V."/>
            <person name="Stingl U."/>
        </authorList>
    </citation>
    <scope>NUCLEOTIDE SEQUENCE [LARGE SCALE GENOMIC DNA]</scope>
    <source>
        <strain evidence="2">SCGC-AAA259E19</strain>
    </source>
</reference>
<organism evidence="2 3">
    <name type="scientific">candidate division MSBL1 archaeon SCGC-AAA259E19</name>
    <dbReference type="NCBI Taxonomy" id="1698264"/>
    <lineage>
        <taxon>Archaea</taxon>
        <taxon>Methanobacteriati</taxon>
        <taxon>Methanobacteriota</taxon>
        <taxon>candidate division MSBL1</taxon>
    </lineage>
</organism>
<sequence>MRVDFIEGQGFDSNIFLVRDETNLLVDAGTGENFNWVKRKLKGFNFEPQNLDVLVNTHCHFDHAGGDSDFLEIFDCKLMASELAANALRRGDEKVTLAENFGEKMKPLEVSQILHDGNVIKLGKTTLTVISTPGHTQGSISLYEPEEMALFSGDAVFRGGIGRTDLPSSQPAAMKKTLEKLAKMDVEKIYPGHGPVAEKNGNKYIEQAQKFLI</sequence>
<feature type="domain" description="Metallo-beta-lactamase" evidence="1">
    <location>
        <begin position="12"/>
        <end position="193"/>
    </location>
</feature>
<dbReference type="PANTHER" id="PTHR42951:SF4">
    <property type="entry name" value="ACYL-COENZYME A THIOESTERASE MBLAC2"/>
    <property type="match status" value="1"/>
</dbReference>
<proteinExistence type="predicted"/>
<evidence type="ECO:0000313" key="2">
    <source>
        <dbReference type="EMBL" id="KXA93794.1"/>
    </source>
</evidence>
<dbReference type="EMBL" id="LHXO01000098">
    <property type="protein sequence ID" value="KXA93794.1"/>
    <property type="molecule type" value="Genomic_DNA"/>
</dbReference>
<dbReference type="Proteomes" id="UP000070284">
    <property type="component" value="Unassembled WGS sequence"/>
</dbReference>
<dbReference type="InterPro" id="IPR036866">
    <property type="entry name" value="RibonucZ/Hydroxyglut_hydro"/>
</dbReference>
<dbReference type="CDD" id="cd06262">
    <property type="entry name" value="metallo-hydrolase-like_MBL-fold"/>
    <property type="match status" value="1"/>
</dbReference>
<dbReference type="SMART" id="SM00849">
    <property type="entry name" value="Lactamase_B"/>
    <property type="match status" value="1"/>
</dbReference>
<name>A0A133UHS6_9EURY</name>
<dbReference type="Pfam" id="PF00753">
    <property type="entry name" value="Lactamase_B"/>
    <property type="match status" value="1"/>
</dbReference>
<protein>
    <recommendedName>
        <fullName evidence="1">Metallo-beta-lactamase domain-containing protein</fullName>
    </recommendedName>
</protein>
<dbReference type="InterPro" id="IPR050855">
    <property type="entry name" value="NDM-1-like"/>
</dbReference>
<dbReference type="Gene3D" id="3.60.15.10">
    <property type="entry name" value="Ribonuclease Z/Hydroxyacylglutathione hydrolase-like"/>
    <property type="match status" value="1"/>
</dbReference>
<dbReference type="AlphaFoldDB" id="A0A133UHS6"/>
<keyword evidence="3" id="KW-1185">Reference proteome</keyword>
<evidence type="ECO:0000259" key="1">
    <source>
        <dbReference type="SMART" id="SM00849"/>
    </source>
</evidence>
<gene>
    <name evidence="2" type="ORF">AKJ65_05940</name>
</gene>